<feature type="transmembrane region" description="Helical" evidence="2">
    <location>
        <begin position="176"/>
        <end position="202"/>
    </location>
</feature>
<evidence type="ECO:0000313" key="5">
    <source>
        <dbReference type="Proteomes" id="UP000179013"/>
    </source>
</evidence>
<evidence type="ECO:0000313" key="4">
    <source>
        <dbReference type="EMBL" id="OGM11333.1"/>
    </source>
</evidence>
<dbReference type="SMART" id="SM00422">
    <property type="entry name" value="HTH_MERR"/>
    <property type="match status" value="1"/>
</dbReference>
<sequence>MQKSKDLLTIGKSADYLEVSIDTLRRWELKGAVTSYRSPGGHRYFAKEDLDKLFGQKYTRVNPAINKLEVDKKQGIDIKEDKEAIEKEVNDDILFKETPAAQKETVAENPQVIQKKDSPSVTVQKESPSPIVQETQINPPTDSNVLIPPTLIQKEPTQNIPNSKPIQQPTQSKKEISWTTIIIIGLILFAVIDLVLLIVYLTSDRPLTSPVP</sequence>
<dbReference type="InterPro" id="IPR009061">
    <property type="entry name" value="DNA-bd_dom_put_sf"/>
</dbReference>
<feature type="domain" description="HTH merR-type" evidence="3">
    <location>
        <begin position="7"/>
        <end position="53"/>
    </location>
</feature>
<dbReference type="SUPFAM" id="SSF46955">
    <property type="entry name" value="Putative DNA-binding domain"/>
    <property type="match status" value="1"/>
</dbReference>
<dbReference type="Proteomes" id="UP000179013">
    <property type="component" value="Unassembled WGS sequence"/>
</dbReference>
<evidence type="ECO:0000259" key="3">
    <source>
        <dbReference type="PROSITE" id="PS50937"/>
    </source>
</evidence>
<protein>
    <recommendedName>
        <fullName evidence="3">HTH merR-type domain-containing protein</fullName>
    </recommendedName>
</protein>
<evidence type="ECO:0000256" key="1">
    <source>
        <dbReference type="SAM" id="MobiDB-lite"/>
    </source>
</evidence>
<keyword evidence="2" id="KW-0472">Membrane</keyword>
<evidence type="ECO:0000256" key="2">
    <source>
        <dbReference type="SAM" id="Phobius"/>
    </source>
</evidence>
<dbReference type="GO" id="GO:0003677">
    <property type="term" value="F:DNA binding"/>
    <property type="evidence" value="ECO:0007669"/>
    <property type="project" value="InterPro"/>
</dbReference>
<dbReference type="InterPro" id="IPR000551">
    <property type="entry name" value="MerR-type_HTH_dom"/>
</dbReference>
<keyword evidence="2" id="KW-0812">Transmembrane</keyword>
<dbReference type="GO" id="GO:0006355">
    <property type="term" value="P:regulation of DNA-templated transcription"/>
    <property type="evidence" value="ECO:0007669"/>
    <property type="project" value="InterPro"/>
</dbReference>
<organism evidence="4 5">
    <name type="scientific">Candidatus Woesebacteria bacterium RBG_16_39_8b</name>
    <dbReference type="NCBI Taxonomy" id="1802482"/>
    <lineage>
        <taxon>Bacteria</taxon>
        <taxon>Candidatus Woeseibacteriota</taxon>
    </lineage>
</organism>
<accession>A0A1F7X8P3</accession>
<dbReference type="CDD" id="cd04762">
    <property type="entry name" value="HTH_MerR-trunc"/>
    <property type="match status" value="1"/>
</dbReference>
<proteinExistence type="predicted"/>
<dbReference type="PROSITE" id="PS50937">
    <property type="entry name" value="HTH_MERR_2"/>
    <property type="match status" value="1"/>
</dbReference>
<name>A0A1F7X8P3_9BACT</name>
<feature type="compositionally biased region" description="Polar residues" evidence="1">
    <location>
        <begin position="119"/>
        <end position="142"/>
    </location>
</feature>
<comment type="caution">
    <text evidence="4">The sequence shown here is derived from an EMBL/GenBank/DDBJ whole genome shotgun (WGS) entry which is preliminary data.</text>
</comment>
<dbReference type="Gene3D" id="1.10.1660.10">
    <property type="match status" value="1"/>
</dbReference>
<gene>
    <name evidence="4" type="ORF">A2V80_01380</name>
</gene>
<dbReference type="Pfam" id="PF00376">
    <property type="entry name" value="MerR"/>
    <property type="match status" value="1"/>
</dbReference>
<dbReference type="AlphaFoldDB" id="A0A1F7X8P3"/>
<keyword evidence="2" id="KW-1133">Transmembrane helix</keyword>
<reference evidence="4 5" key="1">
    <citation type="journal article" date="2016" name="Nat. Commun.">
        <title>Thousands of microbial genomes shed light on interconnected biogeochemical processes in an aquifer system.</title>
        <authorList>
            <person name="Anantharaman K."/>
            <person name="Brown C.T."/>
            <person name="Hug L.A."/>
            <person name="Sharon I."/>
            <person name="Castelle C.J."/>
            <person name="Probst A.J."/>
            <person name="Thomas B.C."/>
            <person name="Singh A."/>
            <person name="Wilkins M.J."/>
            <person name="Karaoz U."/>
            <person name="Brodie E.L."/>
            <person name="Williams K.H."/>
            <person name="Hubbard S.S."/>
            <person name="Banfield J.F."/>
        </authorList>
    </citation>
    <scope>NUCLEOTIDE SEQUENCE [LARGE SCALE GENOMIC DNA]</scope>
</reference>
<dbReference type="EMBL" id="MGFU01000060">
    <property type="protein sequence ID" value="OGM11333.1"/>
    <property type="molecule type" value="Genomic_DNA"/>
</dbReference>
<feature type="region of interest" description="Disordered" evidence="1">
    <location>
        <begin position="105"/>
        <end position="142"/>
    </location>
</feature>